<sequence>MASATLPDEQVLELLTQLQKTTPDQIKAILNPQPAIANAVLKLMIKLDLVNADSLMQHLSGIAGPAAPTPVVAAPTPSLPPAAPAAGIPPSFVPPHVAQAHIPAHTPTPPLASMPPPPVPPYHQYGSQPPPSRPGSYPPHQAPPPNPHFPPGNMNYNTPPPPAPTPPFHQQPPPQPVGYGAHAPPPPAPPALPEAFAHLPEDQKATIRHVISMTPQQVQQLPPAERSGIMQLRATLGLPSE</sequence>
<feature type="compositionally biased region" description="Pro residues" evidence="1">
    <location>
        <begin position="158"/>
        <end position="176"/>
    </location>
</feature>
<dbReference type="GO" id="GO:0005847">
    <property type="term" value="C:mRNA cleavage and polyadenylation specificity factor complex"/>
    <property type="evidence" value="ECO:0007669"/>
    <property type="project" value="TreeGrafter"/>
</dbReference>
<dbReference type="OrthoDB" id="272703at2759"/>
<organism evidence="2 3">
    <name type="scientific">Schizopora paradoxa</name>
    <dbReference type="NCBI Taxonomy" id="27342"/>
    <lineage>
        <taxon>Eukaryota</taxon>
        <taxon>Fungi</taxon>
        <taxon>Dikarya</taxon>
        <taxon>Basidiomycota</taxon>
        <taxon>Agaricomycotina</taxon>
        <taxon>Agaricomycetes</taxon>
        <taxon>Hymenochaetales</taxon>
        <taxon>Schizoporaceae</taxon>
        <taxon>Schizopora</taxon>
    </lineage>
</organism>
<dbReference type="STRING" id="27342.A0A0H2R6H1"/>
<dbReference type="AlphaFoldDB" id="A0A0H2R6H1"/>
<evidence type="ECO:0000313" key="2">
    <source>
        <dbReference type="EMBL" id="KLO06927.1"/>
    </source>
</evidence>
<feature type="compositionally biased region" description="Pro residues" evidence="1">
    <location>
        <begin position="106"/>
        <end position="121"/>
    </location>
</feature>
<dbReference type="InParanoid" id="A0A0H2R6H1"/>
<dbReference type="Gene3D" id="1.10.20.70">
    <property type="entry name" value="Transcription termination and cleavage factor, C-terminal domain"/>
    <property type="match status" value="1"/>
</dbReference>
<feature type="region of interest" description="Disordered" evidence="1">
    <location>
        <begin position="101"/>
        <end position="203"/>
    </location>
</feature>
<accession>A0A0H2R6H1</accession>
<dbReference type="PANTHER" id="PTHR45735">
    <property type="entry name" value="CLEAVAGE STIMULATION FACTOR SUBUNIT 2"/>
    <property type="match status" value="1"/>
</dbReference>
<name>A0A0H2R6H1_9AGAM</name>
<feature type="compositionally biased region" description="Pro residues" evidence="1">
    <location>
        <begin position="183"/>
        <end position="192"/>
    </location>
</feature>
<feature type="compositionally biased region" description="Pro residues" evidence="1">
    <location>
        <begin position="128"/>
        <end position="150"/>
    </location>
</feature>
<dbReference type="Proteomes" id="UP000053477">
    <property type="component" value="Unassembled WGS sequence"/>
</dbReference>
<dbReference type="EMBL" id="KQ086172">
    <property type="protein sequence ID" value="KLO06927.1"/>
    <property type="molecule type" value="Genomic_DNA"/>
</dbReference>
<proteinExistence type="predicted"/>
<evidence type="ECO:0000313" key="3">
    <source>
        <dbReference type="Proteomes" id="UP000053477"/>
    </source>
</evidence>
<dbReference type="InterPro" id="IPR038192">
    <property type="entry name" value="CSTF_C_sf"/>
</dbReference>
<reference evidence="2 3" key="1">
    <citation type="submission" date="2015-04" db="EMBL/GenBank/DDBJ databases">
        <title>Complete genome sequence of Schizopora paradoxa KUC8140, a cosmopolitan wood degrader in East Asia.</title>
        <authorList>
            <consortium name="DOE Joint Genome Institute"/>
            <person name="Min B."/>
            <person name="Park H."/>
            <person name="Jang Y."/>
            <person name="Kim J.-J."/>
            <person name="Kim K.H."/>
            <person name="Pangilinan J."/>
            <person name="Lipzen A."/>
            <person name="Riley R."/>
            <person name="Grigoriev I.V."/>
            <person name="Spatafora J.W."/>
            <person name="Choi I.-G."/>
        </authorList>
    </citation>
    <scope>NUCLEOTIDE SEQUENCE [LARGE SCALE GENOMIC DNA]</scope>
    <source>
        <strain evidence="2 3">KUC8140</strain>
    </source>
</reference>
<gene>
    <name evidence="2" type="ORF">SCHPADRAFT_909942</name>
</gene>
<evidence type="ECO:0000256" key="1">
    <source>
        <dbReference type="SAM" id="MobiDB-lite"/>
    </source>
</evidence>
<dbReference type="PANTHER" id="PTHR45735:SF2">
    <property type="entry name" value="CLEAVAGE STIMULATION FACTOR SUBUNIT 2"/>
    <property type="match status" value="1"/>
</dbReference>
<dbReference type="GO" id="GO:0003729">
    <property type="term" value="F:mRNA binding"/>
    <property type="evidence" value="ECO:0007669"/>
    <property type="project" value="TreeGrafter"/>
</dbReference>
<protein>
    <submittedName>
        <fullName evidence="2">Uncharacterized protein</fullName>
    </submittedName>
</protein>
<keyword evidence="3" id="KW-1185">Reference proteome</keyword>